<feature type="transmembrane region" description="Helical" evidence="13">
    <location>
        <begin position="244"/>
        <end position="267"/>
    </location>
</feature>
<dbReference type="InterPro" id="IPR000210">
    <property type="entry name" value="BTB/POZ_dom"/>
</dbReference>
<dbReference type="Pfam" id="PF02214">
    <property type="entry name" value="BTB_2"/>
    <property type="match status" value="1"/>
</dbReference>
<keyword evidence="10 13" id="KW-0472">Membrane</keyword>
<evidence type="ECO:0000256" key="9">
    <source>
        <dbReference type="ARBA" id="ARBA00023065"/>
    </source>
</evidence>
<evidence type="ECO:0000256" key="7">
    <source>
        <dbReference type="ARBA" id="ARBA00022958"/>
    </source>
</evidence>
<dbReference type="GO" id="GO:0001508">
    <property type="term" value="P:action potential"/>
    <property type="evidence" value="ECO:0007669"/>
    <property type="project" value="TreeGrafter"/>
</dbReference>
<reference evidence="16" key="1">
    <citation type="submission" date="2022-11" db="UniProtKB">
        <authorList>
            <consortium name="WormBaseParasite"/>
        </authorList>
    </citation>
    <scope>IDENTIFICATION</scope>
</reference>
<dbReference type="PRINTS" id="PR01491">
    <property type="entry name" value="KVCHANNEL"/>
</dbReference>
<evidence type="ECO:0000256" key="6">
    <source>
        <dbReference type="ARBA" id="ARBA00022882"/>
    </source>
</evidence>
<dbReference type="PRINTS" id="PR01494">
    <property type="entry name" value="KV9CHANNEL"/>
</dbReference>
<dbReference type="InterPro" id="IPR005821">
    <property type="entry name" value="Ion_trans_dom"/>
</dbReference>
<accession>A0A915I2E7</accession>
<dbReference type="GO" id="GO:0005251">
    <property type="term" value="F:delayed rectifier potassium channel activity"/>
    <property type="evidence" value="ECO:0007669"/>
    <property type="project" value="TreeGrafter"/>
</dbReference>
<feature type="compositionally biased region" description="Polar residues" evidence="12">
    <location>
        <begin position="600"/>
        <end position="619"/>
    </location>
</feature>
<dbReference type="InterPro" id="IPR011333">
    <property type="entry name" value="SKP1/BTB/POZ_sf"/>
</dbReference>
<evidence type="ECO:0000256" key="8">
    <source>
        <dbReference type="ARBA" id="ARBA00022989"/>
    </source>
</evidence>
<evidence type="ECO:0000256" key="5">
    <source>
        <dbReference type="ARBA" id="ARBA00022826"/>
    </source>
</evidence>
<dbReference type="SUPFAM" id="SSF54695">
    <property type="entry name" value="POZ domain"/>
    <property type="match status" value="2"/>
</dbReference>
<dbReference type="PANTHER" id="PTHR11537:SF254">
    <property type="entry name" value="POTASSIUM VOLTAGE-GATED CHANNEL PROTEIN SHAB"/>
    <property type="match status" value="1"/>
</dbReference>
<dbReference type="InterPro" id="IPR003131">
    <property type="entry name" value="T1-type_BTB"/>
</dbReference>
<evidence type="ECO:0000256" key="1">
    <source>
        <dbReference type="ARBA" id="ARBA00004141"/>
    </source>
</evidence>
<dbReference type="Gene3D" id="3.30.710.10">
    <property type="entry name" value="Potassium Channel Kv1.1, Chain A"/>
    <property type="match status" value="1"/>
</dbReference>
<dbReference type="SMART" id="SM00225">
    <property type="entry name" value="BTB"/>
    <property type="match status" value="1"/>
</dbReference>
<keyword evidence="8 13" id="KW-1133">Transmembrane helix</keyword>
<keyword evidence="6" id="KW-0851">Voltage-gated channel</keyword>
<dbReference type="Pfam" id="PF00520">
    <property type="entry name" value="Ion_trans"/>
    <property type="match status" value="1"/>
</dbReference>
<name>A0A915I2E7_ROMCU</name>
<keyword evidence="2" id="KW-0813">Transport</keyword>
<comment type="subcellular location">
    <subcellularLocation>
        <location evidence="1">Membrane</location>
        <topology evidence="1">Multi-pass membrane protein</topology>
    </subcellularLocation>
</comment>
<evidence type="ECO:0000313" key="16">
    <source>
        <dbReference type="WBParaSite" id="nRc.2.0.1.t07633-RA"/>
    </source>
</evidence>
<dbReference type="AlphaFoldDB" id="A0A915I2E7"/>
<feature type="domain" description="BTB" evidence="14">
    <location>
        <begin position="26"/>
        <end position="173"/>
    </location>
</feature>
<evidence type="ECO:0000259" key="14">
    <source>
        <dbReference type="SMART" id="SM00225"/>
    </source>
</evidence>
<keyword evidence="15" id="KW-1185">Reference proteome</keyword>
<dbReference type="InterPro" id="IPR003971">
    <property type="entry name" value="K_chnl_volt-dep_Kv5/Kv9"/>
</dbReference>
<keyword evidence="4 13" id="KW-0812">Transmembrane</keyword>
<dbReference type="InterPro" id="IPR003968">
    <property type="entry name" value="K_chnl_volt-dep_Kv"/>
</dbReference>
<evidence type="ECO:0000256" key="11">
    <source>
        <dbReference type="ARBA" id="ARBA00023303"/>
    </source>
</evidence>
<organism evidence="15 16">
    <name type="scientific">Romanomermis culicivorax</name>
    <name type="common">Nematode worm</name>
    <dbReference type="NCBI Taxonomy" id="13658"/>
    <lineage>
        <taxon>Eukaryota</taxon>
        <taxon>Metazoa</taxon>
        <taxon>Ecdysozoa</taxon>
        <taxon>Nematoda</taxon>
        <taxon>Enoplea</taxon>
        <taxon>Dorylaimia</taxon>
        <taxon>Mermithida</taxon>
        <taxon>Mermithoidea</taxon>
        <taxon>Mermithidae</taxon>
        <taxon>Romanomermis</taxon>
    </lineage>
</organism>
<dbReference type="GO" id="GO:0051260">
    <property type="term" value="P:protein homooligomerization"/>
    <property type="evidence" value="ECO:0007669"/>
    <property type="project" value="InterPro"/>
</dbReference>
<dbReference type="Proteomes" id="UP000887565">
    <property type="component" value="Unplaced"/>
</dbReference>
<evidence type="ECO:0000256" key="2">
    <source>
        <dbReference type="ARBA" id="ARBA00022448"/>
    </source>
</evidence>
<evidence type="ECO:0000256" key="4">
    <source>
        <dbReference type="ARBA" id="ARBA00022692"/>
    </source>
</evidence>
<proteinExistence type="predicted"/>
<dbReference type="PANTHER" id="PTHR11537">
    <property type="entry name" value="VOLTAGE-GATED POTASSIUM CHANNEL"/>
    <property type="match status" value="1"/>
</dbReference>
<dbReference type="FunFam" id="1.10.287.70:FF:000034">
    <property type="entry name" value="Potassium voltage-gated channel subfamily B member"/>
    <property type="match status" value="1"/>
</dbReference>
<keyword evidence="5" id="KW-0631">Potassium channel</keyword>
<feature type="transmembrane region" description="Helical" evidence="13">
    <location>
        <begin position="350"/>
        <end position="370"/>
    </location>
</feature>
<keyword evidence="3" id="KW-0633">Potassium transport</keyword>
<sequence length="631" mass="72200">MTRLSSSLSDLPPTSRTILLNHAKSKRVILNVGGRREEVLWSTLGRLPHSRLGRLKMARTHQEILRLCDDYDLTENMYYFDRHPHSFGSVINFYRSELVDSKSELWRNIDTVTVSVKKSAQRPRSSIVNGFLLTMHQFFLQDICVLAFADDLDYWGIDELYIEPCCQHRYYQRKEMVEEDLKKEYDSMKERGVVLTFSQSKYGNLKRQIWEFVEKPQTTTAMTFNTIEGIYHVDPITKENVDNFYLYCVEVICILWFTVEYVIRFFASPNKWLFFKGPLNVIDLLSILPFYVSILPINDRHVGASDQFEVARKISPIFRIMRVLRILKLARHSTGLQSLGYTLKNSYRELGLLMLFLAIGAMMFSSLAYFAEKEMPNTNFTSIPAALYWSAISMTTVGYGDIYPQSVPGKVIAACCCICGVLVIALPIPIIVNNFAEFYRNQTRLEKALKRREAMNKARAKGSLLSLVDVTLRDDYLRNARLFEQTLVSRRNSSLNKAKMEEWLNKRRANQDFGNHKLPFRRSSVLPLDTLKETERPDDLLRPIPTNLSSKSANFLDIRRQSTPGDGDVGNLSGGASSSSTIAAENRPFLIKINCPSTESSMENLNKSNSSFGEVTSTSDDNDAIGYKNLD</sequence>
<keyword evidence="11" id="KW-0407">Ion channel</keyword>
<feature type="region of interest" description="Disordered" evidence="12">
    <location>
        <begin position="552"/>
        <end position="579"/>
    </location>
</feature>
<dbReference type="InterPro" id="IPR028325">
    <property type="entry name" value="VG_K_chnl"/>
</dbReference>
<dbReference type="SUPFAM" id="SSF81324">
    <property type="entry name" value="Voltage-gated potassium channels"/>
    <property type="match status" value="1"/>
</dbReference>
<evidence type="ECO:0000256" key="10">
    <source>
        <dbReference type="ARBA" id="ARBA00023136"/>
    </source>
</evidence>
<dbReference type="GO" id="GO:0008076">
    <property type="term" value="C:voltage-gated potassium channel complex"/>
    <property type="evidence" value="ECO:0007669"/>
    <property type="project" value="InterPro"/>
</dbReference>
<dbReference type="PRINTS" id="PR00169">
    <property type="entry name" value="KCHANNEL"/>
</dbReference>
<keyword evidence="9" id="KW-0406">Ion transport</keyword>
<dbReference type="Gene3D" id="1.10.287.70">
    <property type="match status" value="1"/>
</dbReference>
<feature type="transmembrane region" description="Helical" evidence="13">
    <location>
        <begin position="382"/>
        <end position="399"/>
    </location>
</feature>
<evidence type="ECO:0000313" key="15">
    <source>
        <dbReference type="Proteomes" id="UP000887565"/>
    </source>
</evidence>
<feature type="region of interest" description="Disordered" evidence="12">
    <location>
        <begin position="600"/>
        <end position="631"/>
    </location>
</feature>
<evidence type="ECO:0000256" key="13">
    <source>
        <dbReference type="SAM" id="Phobius"/>
    </source>
</evidence>
<evidence type="ECO:0000256" key="12">
    <source>
        <dbReference type="SAM" id="MobiDB-lite"/>
    </source>
</evidence>
<keyword evidence="7" id="KW-0630">Potassium</keyword>
<protein>
    <submittedName>
        <fullName evidence="16">BTB domain-containing protein</fullName>
    </submittedName>
</protein>
<dbReference type="WBParaSite" id="nRc.2.0.1.t07633-RA">
    <property type="protein sequence ID" value="nRc.2.0.1.t07633-RA"/>
    <property type="gene ID" value="nRc.2.0.1.g07633"/>
</dbReference>
<dbReference type="OMA" id="NFAEFYR"/>
<evidence type="ECO:0000256" key="3">
    <source>
        <dbReference type="ARBA" id="ARBA00022538"/>
    </source>
</evidence>
<dbReference type="InterPro" id="IPR027359">
    <property type="entry name" value="Volt_channel_dom_sf"/>
</dbReference>
<dbReference type="Gene3D" id="1.20.120.350">
    <property type="entry name" value="Voltage-gated potassium channels. Chain C"/>
    <property type="match status" value="1"/>
</dbReference>
<feature type="transmembrane region" description="Helical" evidence="13">
    <location>
        <begin position="411"/>
        <end position="432"/>
    </location>
</feature>